<dbReference type="EnsemblPlants" id="AVESA.00010b.r2.3CG0457280.1">
    <property type="protein sequence ID" value="AVESA.00010b.r2.3CG0457280.1.CDS.1"/>
    <property type="gene ID" value="AVESA.00010b.r2.3CG0457280"/>
</dbReference>
<organism evidence="1 2">
    <name type="scientific">Avena sativa</name>
    <name type="common">Oat</name>
    <dbReference type="NCBI Taxonomy" id="4498"/>
    <lineage>
        <taxon>Eukaryota</taxon>
        <taxon>Viridiplantae</taxon>
        <taxon>Streptophyta</taxon>
        <taxon>Embryophyta</taxon>
        <taxon>Tracheophyta</taxon>
        <taxon>Spermatophyta</taxon>
        <taxon>Magnoliopsida</taxon>
        <taxon>Liliopsida</taxon>
        <taxon>Poales</taxon>
        <taxon>Poaceae</taxon>
        <taxon>BOP clade</taxon>
        <taxon>Pooideae</taxon>
        <taxon>Poodae</taxon>
        <taxon>Poeae</taxon>
        <taxon>Poeae Chloroplast Group 1 (Aveneae type)</taxon>
        <taxon>Aveninae</taxon>
        <taxon>Avena</taxon>
    </lineage>
</organism>
<evidence type="ECO:0000313" key="1">
    <source>
        <dbReference type="EnsemblPlants" id="AVESA.00010b.r2.3CG0457280.1.CDS.1"/>
    </source>
</evidence>
<protein>
    <submittedName>
        <fullName evidence="1">Uncharacterized protein</fullName>
    </submittedName>
</protein>
<reference evidence="1" key="2">
    <citation type="submission" date="2025-09" db="UniProtKB">
        <authorList>
            <consortium name="EnsemblPlants"/>
        </authorList>
    </citation>
    <scope>IDENTIFICATION</scope>
</reference>
<keyword evidence="2" id="KW-1185">Reference proteome</keyword>
<proteinExistence type="predicted"/>
<evidence type="ECO:0000313" key="2">
    <source>
        <dbReference type="Proteomes" id="UP001732700"/>
    </source>
</evidence>
<name>A0ACD5VLE2_AVESA</name>
<accession>A0ACD5VLE2</accession>
<reference evidence="1" key="1">
    <citation type="submission" date="2021-05" db="EMBL/GenBank/DDBJ databases">
        <authorList>
            <person name="Scholz U."/>
            <person name="Mascher M."/>
            <person name="Fiebig A."/>
        </authorList>
    </citation>
    <scope>NUCLEOTIDE SEQUENCE [LARGE SCALE GENOMIC DNA]</scope>
</reference>
<dbReference type="Proteomes" id="UP001732700">
    <property type="component" value="Chromosome 3C"/>
</dbReference>
<sequence>MFYIFNHFIGLLIANGIVKAQNTDRRGIRSGYRSIDRELRKRPQPFALLVVFASAAAAMACNWPATPLEDDDLLEEILLRLPLQHSALPRASAVCKRWLRLITDPKFTARFRSHHRKPPLLGVFHPSRQGLAFTPVIDPPDRIPALQFDLRRYADYQVLDCRHGRVLALHPRPTKLTVCDPITGKERRVAIPRGFREWEGLQGSVLCADRAHGHLHGGCHSSPFKVALMTTYASAEYRRPTARVYSSKTRAWGNIITTAAPCEFIDVGIPGTLVGNALYWLQLATGRDILVLDLDENSLAAIPAPPITDDRGHTQIIQAEDGAAGFAILSYPLLRMWQRNADSHGVATWALWKTVDMNTILGIPRTGGVKFLHGYCEDTVQFLCLWTKAMYTCFNLNRWNPRDFTKRIFLNSYHPLTSFYKPSDCCRKKSIKR</sequence>